<protein>
    <submittedName>
        <fullName evidence="2">Uncharacterized protein</fullName>
    </submittedName>
</protein>
<evidence type="ECO:0000313" key="2">
    <source>
        <dbReference type="EMBL" id="GIY46525.1"/>
    </source>
</evidence>
<name>A0AAV4TK82_9ARAC</name>
<accession>A0AAV4TK82</accession>
<organism evidence="2 3">
    <name type="scientific">Caerostris darwini</name>
    <dbReference type="NCBI Taxonomy" id="1538125"/>
    <lineage>
        <taxon>Eukaryota</taxon>
        <taxon>Metazoa</taxon>
        <taxon>Ecdysozoa</taxon>
        <taxon>Arthropoda</taxon>
        <taxon>Chelicerata</taxon>
        <taxon>Arachnida</taxon>
        <taxon>Araneae</taxon>
        <taxon>Araneomorphae</taxon>
        <taxon>Entelegynae</taxon>
        <taxon>Araneoidea</taxon>
        <taxon>Araneidae</taxon>
        <taxon>Caerostris</taxon>
    </lineage>
</organism>
<dbReference type="Proteomes" id="UP001054837">
    <property type="component" value="Unassembled WGS sequence"/>
</dbReference>
<keyword evidence="3" id="KW-1185">Reference proteome</keyword>
<dbReference type="AlphaFoldDB" id="A0AAV4TK82"/>
<reference evidence="2 3" key="1">
    <citation type="submission" date="2021-06" db="EMBL/GenBank/DDBJ databases">
        <title>Caerostris darwini draft genome.</title>
        <authorList>
            <person name="Kono N."/>
            <person name="Arakawa K."/>
        </authorList>
    </citation>
    <scope>NUCLEOTIDE SEQUENCE [LARGE SCALE GENOMIC DNA]</scope>
</reference>
<dbReference type="EMBL" id="BPLQ01009775">
    <property type="protein sequence ID" value="GIY46525.1"/>
    <property type="molecule type" value="Genomic_DNA"/>
</dbReference>
<gene>
    <name evidence="2" type="ORF">CDAR_490051</name>
</gene>
<proteinExistence type="predicted"/>
<feature type="chain" id="PRO_5043663315" evidence="1">
    <location>
        <begin position="19"/>
        <end position="148"/>
    </location>
</feature>
<feature type="signal peptide" evidence="1">
    <location>
        <begin position="1"/>
        <end position="18"/>
    </location>
</feature>
<sequence length="148" mass="15694">MKILVVVLSITLFHFCSGFPVEGEISEGSLVENGTSIKHVLNMTHGIAKQYWHTSNITASNDSVLQQGFGKKVVGKIKGGIKTVKGKISVGWKNVKDKAKNIGVGTGGGGNGYNYRKPYVRPNYKGGGGGSLGPTGTWILVGFDVCPR</sequence>
<keyword evidence="1" id="KW-0732">Signal</keyword>
<comment type="caution">
    <text evidence="2">The sequence shown here is derived from an EMBL/GenBank/DDBJ whole genome shotgun (WGS) entry which is preliminary data.</text>
</comment>
<evidence type="ECO:0000313" key="3">
    <source>
        <dbReference type="Proteomes" id="UP001054837"/>
    </source>
</evidence>
<evidence type="ECO:0000256" key="1">
    <source>
        <dbReference type="SAM" id="SignalP"/>
    </source>
</evidence>